<reference evidence="4 5" key="1">
    <citation type="submission" date="2024-04" db="EMBL/GenBank/DDBJ databases">
        <title>Isolation of an actinomycete strain from pig manure.</title>
        <authorList>
            <person name="Gong T."/>
            <person name="Yu Z."/>
            <person name="An M."/>
            <person name="Wei C."/>
            <person name="Yang W."/>
            <person name="Liu L."/>
        </authorList>
    </citation>
    <scope>NUCLEOTIDE SEQUENCE [LARGE SCALE GENOMIC DNA]</scope>
    <source>
        <strain evidence="4 5">ZF39</strain>
    </source>
</reference>
<dbReference type="PANTHER" id="PTHR33744:SF7">
    <property type="entry name" value="PUCR FAMILY TRANSCRIPTIONAL REGULATOR"/>
    <property type="match status" value="1"/>
</dbReference>
<dbReference type="InterPro" id="IPR041522">
    <property type="entry name" value="CdaR_GGDEF"/>
</dbReference>
<sequence>MTAEIRGARPPQLSSRQRSAMAKRLTGLASAMAQAATAEMEERHPWFTALDADNRSWVAVIARTGIDGFVTWFGDPNSSAQGLDIFGHAPRALARHITLHQTVELVRTTIEVVEQKLQELLPRGDRPIAQAAILNYSREVAFAAAEVYARAAETRGAWDARLEALVVDAVVRGETDETVLSRASTLGWASAQSVCVAVGSAPAADNPRLGEELRQRLGTEIDVLLGVQGDRLVVVLGGEQIGEPEGSIRIVDRILDAFGPGPVVVGPTVEHLVDTIGSVRAAMSGLRAAVAWPEAPRPVLADDLLPERALAGDGHARRALARDVFQPLQQAGGGLLETLVCFLDQGSAIEGASRLLFVHPNTVRYRLKRIHEVTGFNPSDARDAYVLRLALTLGRLIGS</sequence>
<feature type="domain" description="CdaR GGDEF-like" evidence="3">
    <location>
        <begin position="173"/>
        <end position="287"/>
    </location>
</feature>
<organism evidence="4 5">
    <name type="scientific">Ammonicoccus fulvus</name>
    <dbReference type="NCBI Taxonomy" id="3138240"/>
    <lineage>
        <taxon>Bacteria</taxon>
        <taxon>Bacillati</taxon>
        <taxon>Actinomycetota</taxon>
        <taxon>Actinomycetes</taxon>
        <taxon>Propionibacteriales</taxon>
        <taxon>Propionibacteriaceae</taxon>
        <taxon>Ammonicoccus</taxon>
    </lineage>
</organism>
<evidence type="ECO:0000313" key="5">
    <source>
        <dbReference type="Proteomes" id="UP001442841"/>
    </source>
</evidence>
<feature type="domain" description="PucR C-terminal helix-turn-helix" evidence="2">
    <location>
        <begin position="335"/>
        <end position="392"/>
    </location>
</feature>
<evidence type="ECO:0000259" key="3">
    <source>
        <dbReference type="Pfam" id="PF17853"/>
    </source>
</evidence>
<dbReference type="Proteomes" id="UP001442841">
    <property type="component" value="Chromosome"/>
</dbReference>
<dbReference type="InterPro" id="IPR025736">
    <property type="entry name" value="PucR_C-HTH_dom"/>
</dbReference>
<dbReference type="Gene3D" id="1.10.10.2840">
    <property type="entry name" value="PucR C-terminal helix-turn-helix domain"/>
    <property type="match status" value="1"/>
</dbReference>
<dbReference type="InterPro" id="IPR042070">
    <property type="entry name" value="PucR_C-HTH_sf"/>
</dbReference>
<dbReference type="Pfam" id="PF17853">
    <property type="entry name" value="GGDEF_2"/>
    <property type="match status" value="1"/>
</dbReference>
<gene>
    <name evidence="4" type="ORF">AADG42_13055</name>
</gene>
<comment type="similarity">
    <text evidence="1">Belongs to the CdaR family.</text>
</comment>
<proteinExistence type="inferred from homology"/>
<dbReference type="Pfam" id="PF13556">
    <property type="entry name" value="HTH_30"/>
    <property type="match status" value="1"/>
</dbReference>
<accession>A0ABZ3FQ37</accession>
<dbReference type="EMBL" id="CP154795">
    <property type="protein sequence ID" value="XAN08191.1"/>
    <property type="molecule type" value="Genomic_DNA"/>
</dbReference>
<evidence type="ECO:0000313" key="4">
    <source>
        <dbReference type="EMBL" id="XAN08191.1"/>
    </source>
</evidence>
<evidence type="ECO:0000259" key="2">
    <source>
        <dbReference type="Pfam" id="PF13556"/>
    </source>
</evidence>
<name>A0ABZ3FQ37_9ACTN</name>
<dbReference type="PANTHER" id="PTHR33744">
    <property type="entry name" value="CARBOHYDRATE DIACID REGULATOR"/>
    <property type="match status" value="1"/>
</dbReference>
<dbReference type="RefSeq" id="WP_425309647.1">
    <property type="nucleotide sequence ID" value="NZ_CP154795.1"/>
</dbReference>
<keyword evidence="5" id="KW-1185">Reference proteome</keyword>
<evidence type="ECO:0000256" key="1">
    <source>
        <dbReference type="ARBA" id="ARBA00006754"/>
    </source>
</evidence>
<dbReference type="InterPro" id="IPR051448">
    <property type="entry name" value="CdaR-like_regulators"/>
</dbReference>
<protein>
    <submittedName>
        <fullName evidence="4">Helix-turn-helix domain-containing protein</fullName>
    </submittedName>
</protein>